<organism evidence="2">
    <name type="scientific">bioreactor metagenome</name>
    <dbReference type="NCBI Taxonomy" id="1076179"/>
    <lineage>
        <taxon>unclassified sequences</taxon>
        <taxon>metagenomes</taxon>
        <taxon>ecological metagenomes</taxon>
    </lineage>
</organism>
<reference evidence="2" key="1">
    <citation type="submission" date="2019-08" db="EMBL/GenBank/DDBJ databases">
        <authorList>
            <person name="Kucharzyk K."/>
            <person name="Murdoch R.W."/>
            <person name="Higgins S."/>
            <person name="Loffler F."/>
        </authorList>
    </citation>
    <scope>NUCLEOTIDE SEQUENCE</scope>
</reference>
<feature type="transmembrane region" description="Helical" evidence="1">
    <location>
        <begin position="60"/>
        <end position="80"/>
    </location>
</feature>
<feature type="transmembrane region" description="Helical" evidence="1">
    <location>
        <begin position="30"/>
        <end position="48"/>
    </location>
</feature>
<name>A0A645E065_9ZZZZ</name>
<protein>
    <submittedName>
        <fullName evidence="2">Uncharacterized protein</fullName>
    </submittedName>
</protein>
<dbReference type="AlphaFoldDB" id="A0A645E065"/>
<proteinExistence type="predicted"/>
<comment type="caution">
    <text evidence="2">The sequence shown here is derived from an EMBL/GenBank/DDBJ whole genome shotgun (WGS) entry which is preliminary data.</text>
</comment>
<evidence type="ECO:0000313" key="2">
    <source>
        <dbReference type="EMBL" id="MPM94909.1"/>
    </source>
</evidence>
<gene>
    <name evidence="2" type="ORF">SDC9_142058</name>
</gene>
<sequence length="227" mass="23988">MLGAVELYAACFLIVSGFELIASRAMDSRGIFTVGLAICIGLSIMLMPQMAQDAPASWRFLVGSGFVMAGLVVIALNLLFRLGTAQRAEQPLDKADLHNTIINFVESQGAAWGVRRKVVQRAAMAALEAAEAIQGSGARTLQCIRGSFDEFNLDLELVHSGTPLQFGTKASATPSTAHTSDLLDGDEAALLAALDNVSGVLLQHLADRVQTAPAGADASVLKLHFEH</sequence>
<keyword evidence="1" id="KW-0812">Transmembrane</keyword>
<evidence type="ECO:0000256" key="1">
    <source>
        <dbReference type="SAM" id="Phobius"/>
    </source>
</evidence>
<dbReference type="EMBL" id="VSSQ01041471">
    <property type="protein sequence ID" value="MPM94909.1"/>
    <property type="molecule type" value="Genomic_DNA"/>
</dbReference>
<keyword evidence="1" id="KW-0472">Membrane</keyword>
<accession>A0A645E065</accession>
<keyword evidence="1" id="KW-1133">Transmembrane helix</keyword>
<feature type="transmembrane region" description="Helical" evidence="1">
    <location>
        <begin position="6"/>
        <end position="23"/>
    </location>
</feature>